<accession>A0ABV9KJ44</accession>
<dbReference type="PIRSF" id="PIRSF005962">
    <property type="entry name" value="Pept_M20D_amidohydro"/>
    <property type="match status" value="1"/>
</dbReference>
<dbReference type="Pfam" id="PF01546">
    <property type="entry name" value="Peptidase_M20"/>
    <property type="match status" value="1"/>
</dbReference>
<dbReference type="RefSeq" id="WP_380718914.1">
    <property type="nucleotide sequence ID" value="NZ_JBHSGI010000024.1"/>
</dbReference>
<evidence type="ECO:0000313" key="4">
    <source>
        <dbReference type="Proteomes" id="UP001595973"/>
    </source>
</evidence>
<evidence type="ECO:0000256" key="1">
    <source>
        <dbReference type="ARBA" id="ARBA00022801"/>
    </source>
</evidence>
<dbReference type="NCBIfam" id="TIGR01891">
    <property type="entry name" value="amidohydrolases"/>
    <property type="match status" value="1"/>
</dbReference>
<dbReference type="InterPro" id="IPR036264">
    <property type="entry name" value="Bact_exopeptidase_dim_dom"/>
</dbReference>
<comment type="caution">
    <text evidence="3">The sequence shown here is derived from an EMBL/GenBank/DDBJ whole genome shotgun (WGS) entry which is preliminary data.</text>
</comment>
<sequence length="384" mass="40641">MPVRNRLAEMQPEIAAWRRDFHAHPEILYDTHRTAGLVAERLRGFGCDEVVEGIGRTGVVGVIRGRPGARTIGLRADMDALPIHEATGAAHASTVAGKMHACGHDGHTAMLLGAAQYLAETRNFDGTVVVIFQPAEEGGNGAKAMLDDGLVERFGIDEIYAIHNRPGLPVGQFAIRPGPQLAAADEFAIEVVGKGGHAAEPNLAVDPLVIACQIVVALQTIVSRNADPVAQTVVSVTSVETSSHAFNVISERVAMRGTVRTHSPEMRALAERRIGEIAAATAQALGGRAETTYTHGVPVTINTPENTGFAIAAAEAVAGGCHESPLVMGGEDFSFMLEARPGAFIYVGNGDSAGLHHPAYDFNDETIPAGASWFVEMAERRLRL</sequence>
<dbReference type="InterPro" id="IPR017439">
    <property type="entry name" value="Amidohydrolase"/>
</dbReference>
<feature type="domain" description="Peptidase M20 dimerisation" evidence="2">
    <location>
        <begin position="186"/>
        <end position="277"/>
    </location>
</feature>
<keyword evidence="1" id="KW-0378">Hydrolase</keyword>
<dbReference type="SUPFAM" id="SSF55031">
    <property type="entry name" value="Bacterial exopeptidase dimerisation domain"/>
    <property type="match status" value="1"/>
</dbReference>
<dbReference type="CDD" id="cd05666">
    <property type="entry name" value="M20_Acy1-like"/>
    <property type="match status" value="1"/>
</dbReference>
<dbReference type="Gene3D" id="3.40.630.10">
    <property type="entry name" value="Zn peptidases"/>
    <property type="match status" value="1"/>
</dbReference>
<dbReference type="EMBL" id="JBHSGI010000024">
    <property type="protein sequence ID" value="MFC4670182.1"/>
    <property type="molecule type" value="Genomic_DNA"/>
</dbReference>
<dbReference type="Pfam" id="PF07687">
    <property type="entry name" value="M20_dimer"/>
    <property type="match status" value="1"/>
</dbReference>
<evidence type="ECO:0000259" key="2">
    <source>
        <dbReference type="Pfam" id="PF07687"/>
    </source>
</evidence>
<proteinExistence type="predicted"/>
<evidence type="ECO:0000313" key="3">
    <source>
        <dbReference type="EMBL" id="MFC4670182.1"/>
    </source>
</evidence>
<dbReference type="SUPFAM" id="SSF53187">
    <property type="entry name" value="Zn-dependent exopeptidases"/>
    <property type="match status" value="1"/>
</dbReference>
<gene>
    <name evidence="3" type="ORF">ACFO5X_16580</name>
</gene>
<organism evidence="3 4">
    <name type="scientific">Seohaeicola nanhaiensis</name>
    <dbReference type="NCBI Taxonomy" id="1387282"/>
    <lineage>
        <taxon>Bacteria</taxon>
        <taxon>Pseudomonadati</taxon>
        <taxon>Pseudomonadota</taxon>
        <taxon>Alphaproteobacteria</taxon>
        <taxon>Rhodobacterales</taxon>
        <taxon>Roseobacteraceae</taxon>
        <taxon>Seohaeicola</taxon>
    </lineage>
</organism>
<dbReference type="PANTHER" id="PTHR11014:SF63">
    <property type="entry name" value="METALLOPEPTIDASE, PUTATIVE (AFU_ORTHOLOGUE AFUA_6G09600)-RELATED"/>
    <property type="match status" value="1"/>
</dbReference>
<dbReference type="InterPro" id="IPR002933">
    <property type="entry name" value="Peptidase_M20"/>
</dbReference>
<dbReference type="InterPro" id="IPR011650">
    <property type="entry name" value="Peptidase_M20_dimer"/>
</dbReference>
<reference evidence="4" key="1">
    <citation type="journal article" date="2019" name="Int. J. Syst. Evol. Microbiol.">
        <title>The Global Catalogue of Microorganisms (GCM) 10K type strain sequencing project: providing services to taxonomists for standard genome sequencing and annotation.</title>
        <authorList>
            <consortium name="The Broad Institute Genomics Platform"/>
            <consortium name="The Broad Institute Genome Sequencing Center for Infectious Disease"/>
            <person name="Wu L."/>
            <person name="Ma J."/>
        </authorList>
    </citation>
    <scope>NUCLEOTIDE SEQUENCE [LARGE SCALE GENOMIC DNA]</scope>
    <source>
        <strain evidence="4">CGMCC 4.7283</strain>
    </source>
</reference>
<name>A0ABV9KJ44_9RHOB</name>
<dbReference type="Proteomes" id="UP001595973">
    <property type="component" value="Unassembled WGS sequence"/>
</dbReference>
<keyword evidence="4" id="KW-1185">Reference proteome</keyword>
<protein>
    <submittedName>
        <fullName evidence="3">M20 aminoacylase family protein</fullName>
    </submittedName>
</protein>
<dbReference type="PANTHER" id="PTHR11014">
    <property type="entry name" value="PEPTIDASE M20 FAMILY MEMBER"/>
    <property type="match status" value="1"/>
</dbReference>
<dbReference type="Gene3D" id="3.30.70.360">
    <property type="match status" value="1"/>
</dbReference>